<dbReference type="EMBL" id="CP027668">
    <property type="protein sequence ID" value="AVO47057.1"/>
    <property type="molecule type" value="Genomic_DNA"/>
</dbReference>
<dbReference type="PANTHER" id="PTHR43646">
    <property type="entry name" value="GLYCOSYLTRANSFERASE"/>
    <property type="match status" value="1"/>
</dbReference>
<reference evidence="7 8" key="1">
    <citation type="submission" date="2018-03" db="EMBL/GenBank/DDBJ databases">
        <title>Genome sequencing of Phreatobacter sp.</title>
        <authorList>
            <person name="Kim S.-J."/>
            <person name="Heo J."/>
            <person name="Kwon S.-W."/>
        </authorList>
    </citation>
    <scope>NUCLEOTIDE SEQUENCE [LARGE SCALE GENOMIC DNA]</scope>
    <source>
        <strain evidence="7 8">S-12</strain>
    </source>
</reference>
<evidence type="ECO:0000256" key="5">
    <source>
        <dbReference type="ARBA" id="ARBA00023136"/>
    </source>
</evidence>
<dbReference type="SUPFAM" id="SSF53448">
    <property type="entry name" value="Nucleotide-diphospho-sugar transferases"/>
    <property type="match status" value="1"/>
</dbReference>
<keyword evidence="4 7" id="KW-0808">Transferase</keyword>
<sequence length="212" mass="22742">MNAVRHDYTATQEDCSPPVISVIIPTLNDERRLVPTLASLVSGAADGIVIEAVIADGGSDDGTEAVADVAGCRFLRGPADIGDRLAAAAGGAKAPWLMFIRPGVVLDEGWIRDVHGFLDQVTRRQEAHRRAAAFTLGVDDYGFAAKAKLARARWKFLLGGGADPRQGLLLSRDHYRAVGGHRPGPDSESALARRLGRRRTLTLRSRATQVAR</sequence>
<evidence type="ECO:0000259" key="6">
    <source>
        <dbReference type="Pfam" id="PF00535"/>
    </source>
</evidence>
<gene>
    <name evidence="7" type="ORF">C6569_19480</name>
</gene>
<comment type="subcellular location">
    <subcellularLocation>
        <location evidence="1">Cell membrane</location>
    </subcellularLocation>
</comment>
<dbReference type="InterPro" id="IPR029044">
    <property type="entry name" value="Nucleotide-diphossugar_trans"/>
</dbReference>
<dbReference type="GO" id="GO:0016757">
    <property type="term" value="F:glycosyltransferase activity"/>
    <property type="evidence" value="ECO:0007669"/>
    <property type="project" value="UniProtKB-KW"/>
</dbReference>
<organism evidence="7 8">
    <name type="scientific">Phreatobacter cathodiphilus</name>
    <dbReference type="NCBI Taxonomy" id="1868589"/>
    <lineage>
        <taxon>Bacteria</taxon>
        <taxon>Pseudomonadati</taxon>
        <taxon>Pseudomonadota</taxon>
        <taxon>Alphaproteobacteria</taxon>
        <taxon>Hyphomicrobiales</taxon>
        <taxon>Phreatobacteraceae</taxon>
        <taxon>Phreatobacter</taxon>
    </lineage>
</organism>
<evidence type="ECO:0000256" key="3">
    <source>
        <dbReference type="ARBA" id="ARBA00022676"/>
    </source>
</evidence>
<evidence type="ECO:0000256" key="2">
    <source>
        <dbReference type="ARBA" id="ARBA00022475"/>
    </source>
</evidence>
<dbReference type="AlphaFoldDB" id="A0A2S0NG64"/>
<dbReference type="KEGG" id="phr:C6569_19480"/>
<dbReference type="InterPro" id="IPR001173">
    <property type="entry name" value="Glyco_trans_2-like"/>
</dbReference>
<evidence type="ECO:0000313" key="7">
    <source>
        <dbReference type="EMBL" id="AVO47057.1"/>
    </source>
</evidence>
<proteinExistence type="predicted"/>
<keyword evidence="2" id="KW-1003">Cell membrane</keyword>
<dbReference type="Proteomes" id="UP000237889">
    <property type="component" value="Chromosome"/>
</dbReference>
<keyword evidence="3" id="KW-0328">Glycosyltransferase</keyword>
<dbReference type="PANTHER" id="PTHR43646:SF2">
    <property type="entry name" value="GLYCOSYLTRANSFERASE 2-LIKE DOMAIN-CONTAINING PROTEIN"/>
    <property type="match status" value="1"/>
</dbReference>
<dbReference type="Gene3D" id="3.90.550.10">
    <property type="entry name" value="Spore Coat Polysaccharide Biosynthesis Protein SpsA, Chain A"/>
    <property type="match status" value="1"/>
</dbReference>
<evidence type="ECO:0000256" key="1">
    <source>
        <dbReference type="ARBA" id="ARBA00004236"/>
    </source>
</evidence>
<keyword evidence="5" id="KW-0472">Membrane</keyword>
<dbReference type="GO" id="GO:0005886">
    <property type="term" value="C:plasma membrane"/>
    <property type="evidence" value="ECO:0007669"/>
    <property type="project" value="UniProtKB-SubCell"/>
</dbReference>
<dbReference type="Pfam" id="PF00535">
    <property type="entry name" value="Glycos_transf_2"/>
    <property type="match status" value="1"/>
</dbReference>
<evidence type="ECO:0000313" key="8">
    <source>
        <dbReference type="Proteomes" id="UP000237889"/>
    </source>
</evidence>
<evidence type="ECO:0000256" key="4">
    <source>
        <dbReference type="ARBA" id="ARBA00022679"/>
    </source>
</evidence>
<protein>
    <submittedName>
        <fullName evidence="7">Glycosyl transferase</fullName>
    </submittedName>
</protein>
<dbReference type="OrthoDB" id="9811214at2"/>
<accession>A0A2S0NG64</accession>
<feature type="domain" description="Glycosyltransferase 2-like" evidence="6">
    <location>
        <begin position="21"/>
        <end position="100"/>
    </location>
</feature>
<name>A0A2S0NG64_9HYPH</name>
<keyword evidence="8" id="KW-1185">Reference proteome</keyword>